<dbReference type="AlphaFoldDB" id="A0A3N1Y8K8"/>
<feature type="transmembrane region" description="Helical" evidence="5">
    <location>
        <begin position="293"/>
        <end position="311"/>
    </location>
</feature>
<comment type="subcellular location">
    <subcellularLocation>
        <location evidence="1">Membrane</location>
        <topology evidence="1">Multi-pass membrane protein</topology>
    </subcellularLocation>
</comment>
<keyword evidence="2 5" id="KW-0812">Transmembrane</keyword>
<evidence type="ECO:0000256" key="5">
    <source>
        <dbReference type="SAM" id="Phobius"/>
    </source>
</evidence>
<comment type="caution">
    <text evidence="7">The sequence shown here is derived from an EMBL/GenBank/DDBJ whole genome shotgun (WGS) entry which is preliminary data.</text>
</comment>
<feature type="transmembrane region" description="Helical" evidence="5">
    <location>
        <begin position="174"/>
        <end position="192"/>
    </location>
</feature>
<evidence type="ECO:0000256" key="4">
    <source>
        <dbReference type="ARBA" id="ARBA00023136"/>
    </source>
</evidence>
<dbReference type="Proteomes" id="UP000276634">
    <property type="component" value="Unassembled WGS sequence"/>
</dbReference>
<accession>A0A3N1Y8K8</accession>
<organism evidence="7 8">
    <name type="scientific">Inmirania thermothiophila</name>
    <dbReference type="NCBI Taxonomy" id="1750597"/>
    <lineage>
        <taxon>Bacteria</taxon>
        <taxon>Pseudomonadati</taxon>
        <taxon>Pseudomonadota</taxon>
        <taxon>Gammaproteobacteria</taxon>
        <taxon>Chromatiales</taxon>
        <taxon>Ectothiorhodospiraceae</taxon>
        <taxon>Inmirania</taxon>
    </lineage>
</organism>
<feature type="transmembrane region" description="Helical" evidence="5">
    <location>
        <begin position="50"/>
        <end position="69"/>
    </location>
</feature>
<keyword evidence="3 5" id="KW-1133">Transmembrane helix</keyword>
<keyword evidence="7" id="KW-0436">Ligase</keyword>
<feature type="transmembrane region" description="Helical" evidence="5">
    <location>
        <begin position="212"/>
        <end position="238"/>
    </location>
</feature>
<dbReference type="PANTHER" id="PTHR37422">
    <property type="entry name" value="TEICHURONIC ACID BIOSYNTHESIS PROTEIN TUAE"/>
    <property type="match status" value="1"/>
</dbReference>
<dbReference type="PANTHER" id="PTHR37422:SF13">
    <property type="entry name" value="LIPOPOLYSACCHARIDE BIOSYNTHESIS PROTEIN PA4999-RELATED"/>
    <property type="match status" value="1"/>
</dbReference>
<keyword evidence="8" id="KW-1185">Reference proteome</keyword>
<evidence type="ECO:0000313" key="8">
    <source>
        <dbReference type="Proteomes" id="UP000276634"/>
    </source>
</evidence>
<evidence type="ECO:0000256" key="3">
    <source>
        <dbReference type="ARBA" id="ARBA00022989"/>
    </source>
</evidence>
<keyword evidence="4 5" id="KW-0472">Membrane</keyword>
<evidence type="ECO:0000256" key="1">
    <source>
        <dbReference type="ARBA" id="ARBA00004141"/>
    </source>
</evidence>
<feature type="transmembrane region" description="Helical" evidence="5">
    <location>
        <begin position="16"/>
        <end position="38"/>
    </location>
</feature>
<feature type="domain" description="O-antigen ligase-related" evidence="6">
    <location>
        <begin position="249"/>
        <end position="385"/>
    </location>
</feature>
<reference evidence="7 8" key="1">
    <citation type="submission" date="2018-11" db="EMBL/GenBank/DDBJ databases">
        <title>Genomic Encyclopedia of Type Strains, Phase IV (KMG-IV): sequencing the most valuable type-strain genomes for metagenomic binning, comparative biology and taxonomic classification.</title>
        <authorList>
            <person name="Goeker M."/>
        </authorList>
    </citation>
    <scope>NUCLEOTIDE SEQUENCE [LARGE SCALE GENOMIC DNA]</scope>
    <source>
        <strain evidence="7 8">DSM 100275</strain>
    </source>
</reference>
<proteinExistence type="predicted"/>
<dbReference type="Pfam" id="PF04932">
    <property type="entry name" value="Wzy_C"/>
    <property type="match status" value="1"/>
</dbReference>
<dbReference type="GO" id="GO:0016020">
    <property type="term" value="C:membrane"/>
    <property type="evidence" value="ECO:0007669"/>
    <property type="project" value="UniProtKB-SubCell"/>
</dbReference>
<feature type="transmembrane region" description="Helical" evidence="5">
    <location>
        <begin position="267"/>
        <end position="286"/>
    </location>
</feature>
<name>A0A3N1Y8K8_9GAMM</name>
<feature type="transmembrane region" description="Helical" evidence="5">
    <location>
        <begin position="143"/>
        <end position="162"/>
    </location>
</feature>
<gene>
    <name evidence="7" type="ORF">EDC57_1066</name>
</gene>
<evidence type="ECO:0000313" key="7">
    <source>
        <dbReference type="EMBL" id="ROR35149.1"/>
    </source>
</evidence>
<sequence>MAVGVALAVVADDVGYAFLVAGVLIIPIGVGILISVPAGWSKVKRLSRRLGWWHVFWALYFLGGLTFRVRDTESTVENPLDAAAFYRVALVGIVGIILLGALTLRRGLGLNRVFGGLIGLLSLYAFVCIASTLWSVYPSWTLYKSLEYVLGVVLIGVIVASMRSEVQFKSLFDWTWLLVGLETLSVWVGVILRPEEAISQGVGLLGIQIHGLFPRVAANGVGDLGALLGIVTMVRLFFAKGVSRRLYLAVFVIGMVTLALSQSRSPLAGFLLAMLIILFAAGKIGLVAFLGLLLLGAGLLSPLGAYFWQFFLRGQSQELFFSLSGRVYYWEAALQFILENPLLGYGAYAGGRFLVATEFGSTLSSLHGTWPEVLIGTGVLGLIPLIAAVVSTWFVLVRARTSQSRTLREQLRLEAVGVMTLLSVRSIFSVSFIWHPALTWLLALGYAEFLRRHYAHPSHPQPLHPARR</sequence>
<feature type="transmembrane region" description="Helical" evidence="5">
    <location>
        <begin position="116"/>
        <end position="137"/>
    </location>
</feature>
<dbReference type="InterPro" id="IPR007016">
    <property type="entry name" value="O-antigen_ligase-rel_domated"/>
</dbReference>
<feature type="transmembrane region" description="Helical" evidence="5">
    <location>
        <begin position="245"/>
        <end position="261"/>
    </location>
</feature>
<dbReference type="EMBL" id="RJVI01000001">
    <property type="protein sequence ID" value="ROR35149.1"/>
    <property type="molecule type" value="Genomic_DNA"/>
</dbReference>
<evidence type="ECO:0000259" key="6">
    <source>
        <dbReference type="Pfam" id="PF04932"/>
    </source>
</evidence>
<dbReference type="GO" id="GO:0016874">
    <property type="term" value="F:ligase activity"/>
    <property type="evidence" value="ECO:0007669"/>
    <property type="project" value="UniProtKB-KW"/>
</dbReference>
<evidence type="ECO:0000256" key="2">
    <source>
        <dbReference type="ARBA" id="ARBA00022692"/>
    </source>
</evidence>
<protein>
    <submittedName>
        <fullName evidence="7">O-antigen ligase-like membrane protein</fullName>
    </submittedName>
</protein>
<dbReference type="InterPro" id="IPR051533">
    <property type="entry name" value="WaaL-like"/>
</dbReference>
<feature type="transmembrane region" description="Helical" evidence="5">
    <location>
        <begin position="84"/>
        <end position="104"/>
    </location>
</feature>
<feature type="transmembrane region" description="Helical" evidence="5">
    <location>
        <begin position="373"/>
        <end position="396"/>
    </location>
</feature>